<evidence type="ECO:0000256" key="6">
    <source>
        <dbReference type="PIRSR" id="PIRSR600175-1"/>
    </source>
</evidence>
<evidence type="ECO:0000256" key="1">
    <source>
        <dbReference type="ARBA" id="ARBA00004141"/>
    </source>
</evidence>
<reference evidence="7" key="1">
    <citation type="submission" date="2020-07" db="EMBL/GenBank/DDBJ databases">
        <title>Clarias magur genome sequencing, assembly and annotation.</title>
        <authorList>
            <person name="Kushwaha B."/>
            <person name="Kumar R."/>
            <person name="Das P."/>
            <person name="Joshi C.G."/>
            <person name="Kumar D."/>
            <person name="Nagpure N.S."/>
            <person name="Pandey M."/>
            <person name="Agarwal S."/>
            <person name="Srivastava S."/>
            <person name="Singh M."/>
            <person name="Sahoo L."/>
            <person name="Jayasankar P."/>
            <person name="Meher P.K."/>
            <person name="Koringa P.G."/>
            <person name="Iquebal M.A."/>
            <person name="Das S.P."/>
            <person name="Bit A."/>
            <person name="Patnaik S."/>
            <person name="Patel N."/>
            <person name="Shah T.M."/>
            <person name="Hinsu A."/>
            <person name="Jena J.K."/>
        </authorList>
    </citation>
    <scope>NUCLEOTIDE SEQUENCE</scope>
    <source>
        <strain evidence="7">CIFAMagur01</strain>
        <tissue evidence="7">Testis</tissue>
    </source>
</reference>
<dbReference type="PANTHER" id="PTHR11616:SF126">
    <property type="entry name" value="TRANSPORTER"/>
    <property type="match status" value="1"/>
</dbReference>
<feature type="binding site" evidence="6">
    <location>
        <position position="68"/>
    </location>
    <ligand>
        <name>Na(+)</name>
        <dbReference type="ChEBI" id="CHEBI:29101"/>
        <label>1</label>
    </ligand>
</feature>
<evidence type="ECO:0000313" key="8">
    <source>
        <dbReference type="Proteomes" id="UP000727407"/>
    </source>
</evidence>
<dbReference type="InterPro" id="IPR000175">
    <property type="entry name" value="Na/ntran_symport"/>
</dbReference>
<dbReference type="Pfam" id="PF00209">
    <property type="entry name" value="SNF"/>
    <property type="match status" value="1"/>
</dbReference>
<keyword evidence="8" id="KW-1185">Reference proteome</keyword>
<keyword evidence="6" id="KW-0915">Sodium</keyword>
<dbReference type="PANTHER" id="PTHR11616">
    <property type="entry name" value="SODIUM/CHLORIDE DEPENDENT TRANSPORTER"/>
    <property type="match status" value="1"/>
</dbReference>
<proteinExistence type="predicted"/>
<feature type="non-terminal residue" evidence="7">
    <location>
        <position position="88"/>
    </location>
</feature>
<evidence type="ECO:0000256" key="5">
    <source>
        <dbReference type="ARBA" id="ARBA00023136"/>
    </source>
</evidence>
<accession>A0A8J4TLD6</accession>
<dbReference type="OrthoDB" id="6581954at2759"/>
<feature type="binding site" evidence="6">
    <location>
        <position position="75"/>
    </location>
    <ligand>
        <name>Na(+)</name>
        <dbReference type="ChEBI" id="CHEBI:29101"/>
        <label>1</label>
    </ligand>
</feature>
<dbReference type="InterPro" id="IPR037272">
    <property type="entry name" value="SNS_sf"/>
</dbReference>
<comment type="subcellular location">
    <subcellularLocation>
        <location evidence="1">Membrane</location>
        <topology evidence="1">Multi-pass membrane protein</topology>
    </subcellularLocation>
</comment>
<dbReference type="GO" id="GO:0005332">
    <property type="term" value="F:gamma-aminobutyric acid:sodium:chloride symporter activity"/>
    <property type="evidence" value="ECO:0007669"/>
    <property type="project" value="TreeGrafter"/>
</dbReference>
<feature type="binding site" evidence="6">
    <location>
        <position position="70"/>
    </location>
    <ligand>
        <name>Na(+)</name>
        <dbReference type="ChEBI" id="CHEBI:29101"/>
        <label>1</label>
    </ligand>
</feature>
<keyword evidence="5" id="KW-0472">Membrane</keyword>
<evidence type="ECO:0000256" key="2">
    <source>
        <dbReference type="ARBA" id="ARBA00022448"/>
    </source>
</evidence>
<sequence length="88" mass="9999">MGKSLLGIEFPAVDMFMDPMLALPEEKKDHLIPNGDHEASNLISVDNEMRQERETWTRPMDFIMYCMGFAVGLGNMCHFPNLCYKNGG</sequence>
<name>A0A8J4TLD6_CLAMG</name>
<comment type="caution">
    <text evidence="7">The sequence shown here is derived from an EMBL/GenBank/DDBJ whole genome shotgun (WGS) entry which is preliminary data.</text>
</comment>
<dbReference type="AlphaFoldDB" id="A0A8J4TLD6"/>
<feature type="binding site" evidence="6">
    <location>
        <position position="71"/>
    </location>
    <ligand>
        <name>Na(+)</name>
        <dbReference type="ChEBI" id="CHEBI:29101"/>
        <label>1</label>
    </ligand>
</feature>
<dbReference type="GO" id="GO:0046872">
    <property type="term" value="F:metal ion binding"/>
    <property type="evidence" value="ECO:0007669"/>
    <property type="project" value="UniProtKB-KW"/>
</dbReference>
<evidence type="ECO:0000256" key="3">
    <source>
        <dbReference type="ARBA" id="ARBA00022692"/>
    </source>
</evidence>
<keyword evidence="2" id="KW-0813">Transport</keyword>
<evidence type="ECO:0000256" key="4">
    <source>
        <dbReference type="ARBA" id="ARBA00022989"/>
    </source>
</evidence>
<dbReference type="PROSITE" id="PS50267">
    <property type="entry name" value="NA_NEUROTRAN_SYMP_3"/>
    <property type="match status" value="1"/>
</dbReference>
<keyword evidence="3" id="KW-0812">Transmembrane</keyword>
<gene>
    <name evidence="7" type="primary">slc6a8</name>
    <name evidence="7" type="ORF">DAT39_023212</name>
</gene>
<dbReference type="Proteomes" id="UP000727407">
    <property type="component" value="Unassembled WGS sequence"/>
</dbReference>
<keyword evidence="4" id="KW-1133">Transmembrane helix</keyword>
<protein>
    <submittedName>
        <fullName evidence="7">Sodium- and chloride-dependent creatine transporter 1</fullName>
    </submittedName>
</protein>
<dbReference type="SUPFAM" id="SSF161070">
    <property type="entry name" value="SNF-like"/>
    <property type="match status" value="1"/>
</dbReference>
<organism evidence="7 8">
    <name type="scientific">Clarias magur</name>
    <name type="common">Asian catfish</name>
    <name type="synonym">Macropteronotus magur</name>
    <dbReference type="NCBI Taxonomy" id="1594786"/>
    <lineage>
        <taxon>Eukaryota</taxon>
        <taxon>Metazoa</taxon>
        <taxon>Chordata</taxon>
        <taxon>Craniata</taxon>
        <taxon>Vertebrata</taxon>
        <taxon>Euteleostomi</taxon>
        <taxon>Actinopterygii</taxon>
        <taxon>Neopterygii</taxon>
        <taxon>Teleostei</taxon>
        <taxon>Ostariophysi</taxon>
        <taxon>Siluriformes</taxon>
        <taxon>Clariidae</taxon>
        <taxon>Clarias</taxon>
    </lineage>
</organism>
<evidence type="ECO:0000313" key="7">
    <source>
        <dbReference type="EMBL" id="KAF5880286.1"/>
    </source>
</evidence>
<dbReference type="GO" id="GO:0005886">
    <property type="term" value="C:plasma membrane"/>
    <property type="evidence" value="ECO:0007669"/>
    <property type="project" value="TreeGrafter"/>
</dbReference>
<dbReference type="EMBL" id="QNUK01001500">
    <property type="protein sequence ID" value="KAF5880286.1"/>
    <property type="molecule type" value="Genomic_DNA"/>
</dbReference>
<keyword evidence="6" id="KW-0479">Metal-binding</keyword>